<reference evidence="4 6" key="1">
    <citation type="submission" date="2024-02" db="EMBL/GenBank/DDBJ databases">
        <authorList>
            <person name="Chen Y."/>
            <person name="Shah S."/>
            <person name="Dougan E. K."/>
            <person name="Thang M."/>
            <person name="Chan C."/>
        </authorList>
    </citation>
    <scope>NUCLEOTIDE SEQUENCE [LARGE SCALE GENOMIC DNA]</scope>
</reference>
<keyword evidence="2" id="KW-0812">Transmembrane</keyword>
<accession>A0ABP0RME2</accession>
<feature type="transmembrane region" description="Helical" evidence="2">
    <location>
        <begin position="339"/>
        <end position="357"/>
    </location>
</feature>
<feature type="transmembrane region" description="Helical" evidence="2">
    <location>
        <begin position="363"/>
        <end position="386"/>
    </location>
</feature>
<dbReference type="Pfam" id="PF00487">
    <property type="entry name" value="FA_desaturase"/>
    <property type="match status" value="1"/>
</dbReference>
<dbReference type="CDD" id="cd03507">
    <property type="entry name" value="Delta12-FADS-like"/>
    <property type="match status" value="1"/>
</dbReference>
<feature type="compositionally biased region" description="Low complexity" evidence="1">
    <location>
        <begin position="41"/>
        <end position="58"/>
    </location>
</feature>
<evidence type="ECO:0000256" key="1">
    <source>
        <dbReference type="SAM" id="MobiDB-lite"/>
    </source>
</evidence>
<dbReference type="EMBL" id="CAXAMN010026217">
    <property type="protein sequence ID" value="CAK9101372.1"/>
    <property type="molecule type" value="Genomic_DNA"/>
</dbReference>
<comment type="caution">
    <text evidence="4">The sequence shown here is derived from an EMBL/GenBank/DDBJ whole genome shotgun (WGS) entry which is preliminary data.</text>
</comment>
<keyword evidence="6" id="KW-1185">Reference proteome</keyword>
<name>A0ABP0RME2_9DINO</name>
<gene>
    <name evidence="4" type="ORF">CCMP2556_LOCUS47763</name>
    <name evidence="5" type="ORF">CCMP2556_LOCUS47794</name>
</gene>
<dbReference type="EMBL" id="CAXAMN010026206">
    <property type="protein sequence ID" value="CAK9101285.1"/>
    <property type="molecule type" value="Genomic_DNA"/>
</dbReference>
<protein>
    <recommendedName>
        <fullName evidence="3">Fatty acid desaturase domain-containing protein</fullName>
    </recommendedName>
</protein>
<sequence length="494" mass="54743">MDLAFAVGNAGQSTDLGLAQKSLTGGYGRQRNLRLKVPSRSLPGTAPSSSKSSPSGKGKTLVGLAVAAVAVAKGLRRRIRRRQATASPQVSTKLSPDALGWNVEGNDVLKERLELALERGGLSGAALKQRKQWPTKGEVLGAIPKDCLKKETFRSLAHAATSTLQVLLCGYLAWKYIPMTAAAIPLWIIYAVVQGTMATGPWVIGHECGHSAFCEQKWLQTTVGYILHSALMVPYFSWQRSHAVHHSKTNHMTEGETHVPRLQKGNKNKYNKLANLLPMGQNFVACIRLVTHLVLGWPAYIIAGATGGPAYGNTNHMWPFTPFDNGKKQLFPGVWKKKVLLSDFGIVAMAGLVFWWAKQTSWTSVFALYLAPLMVTNCWLVLYTWLQHTDVDIPHFDKDNWTWVKGAFHTVDRPYGPVLDYFHHRIGSTHVAHHVCASIPFYKAKKATEALKEKFPDLYLYDPTPIHKALWRVSSRCTAVQKAEGSDDGMYIFT</sequence>
<evidence type="ECO:0000256" key="2">
    <source>
        <dbReference type="SAM" id="Phobius"/>
    </source>
</evidence>
<dbReference type="InterPro" id="IPR005804">
    <property type="entry name" value="FA_desaturase_dom"/>
</dbReference>
<dbReference type="PANTHER" id="PTHR32100">
    <property type="entry name" value="OMEGA-6 FATTY ACID DESATURASE, CHLOROPLASTIC"/>
    <property type="match status" value="1"/>
</dbReference>
<organism evidence="4 6">
    <name type="scientific">Durusdinium trenchii</name>
    <dbReference type="NCBI Taxonomy" id="1381693"/>
    <lineage>
        <taxon>Eukaryota</taxon>
        <taxon>Sar</taxon>
        <taxon>Alveolata</taxon>
        <taxon>Dinophyceae</taxon>
        <taxon>Suessiales</taxon>
        <taxon>Symbiodiniaceae</taxon>
        <taxon>Durusdinium</taxon>
    </lineage>
</organism>
<evidence type="ECO:0000259" key="3">
    <source>
        <dbReference type="Pfam" id="PF00487"/>
    </source>
</evidence>
<feature type="region of interest" description="Disordered" evidence="1">
    <location>
        <begin position="29"/>
        <end position="58"/>
    </location>
</feature>
<evidence type="ECO:0000313" key="5">
    <source>
        <dbReference type="EMBL" id="CAK9101372.1"/>
    </source>
</evidence>
<dbReference type="InterPro" id="IPR012171">
    <property type="entry name" value="Fatty_acid_desaturase"/>
</dbReference>
<keyword evidence="2" id="KW-1133">Transmembrane helix</keyword>
<evidence type="ECO:0000313" key="6">
    <source>
        <dbReference type="Proteomes" id="UP001642484"/>
    </source>
</evidence>
<evidence type="ECO:0000313" key="4">
    <source>
        <dbReference type="EMBL" id="CAK9101285.1"/>
    </source>
</evidence>
<dbReference type="Proteomes" id="UP001642484">
    <property type="component" value="Unassembled WGS sequence"/>
</dbReference>
<keyword evidence="2" id="KW-0472">Membrane</keyword>
<feature type="domain" description="Fatty acid desaturase" evidence="3">
    <location>
        <begin position="186"/>
        <end position="460"/>
    </location>
</feature>
<proteinExistence type="predicted"/>